<accession>A0A6C0RE02</accession>
<proteinExistence type="predicted"/>
<dbReference type="AlphaFoldDB" id="A0A6C0RE02"/>
<protein>
    <submittedName>
        <fullName evidence="8">Response regulator transcription factor</fullName>
    </submittedName>
</protein>
<feature type="modified residue" description="4-aspartylphosphate" evidence="5">
    <location>
        <position position="56"/>
    </location>
</feature>
<evidence type="ECO:0000256" key="5">
    <source>
        <dbReference type="PROSITE-ProRule" id="PRU00169"/>
    </source>
</evidence>
<sequence length="212" mass="23755">MNIRIIIADDHQLFIDGIKSILANELDISIIAEASNGLELINLLDSGKHPDIIITDIRMPVMDGISATKIISKNHPKIPILALTMFDQNADVYEMLEAGAKGYITKEVDRKELTQAIHAIVSGKNYFSKNLPVNYAAWVKAKLTENIIELTRREKEILQLIIKGRTTLEIAQELKLSKFTIDTHRKNIHKKVGTKSNMGLVNYALKNLGQSL</sequence>
<dbReference type="Gene3D" id="3.40.50.2300">
    <property type="match status" value="1"/>
</dbReference>
<dbReference type="InterPro" id="IPR039420">
    <property type="entry name" value="WalR-like"/>
</dbReference>
<dbReference type="Pfam" id="PF00196">
    <property type="entry name" value="GerE"/>
    <property type="match status" value="1"/>
</dbReference>
<dbReference type="Pfam" id="PF00072">
    <property type="entry name" value="Response_reg"/>
    <property type="match status" value="1"/>
</dbReference>
<keyword evidence="9" id="KW-1185">Reference proteome</keyword>
<dbReference type="GO" id="GO:0000160">
    <property type="term" value="P:phosphorelay signal transduction system"/>
    <property type="evidence" value="ECO:0007669"/>
    <property type="project" value="InterPro"/>
</dbReference>
<evidence type="ECO:0000256" key="2">
    <source>
        <dbReference type="ARBA" id="ARBA00023015"/>
    </source>
</evidence>
<dbReference type="PANTHER" id="PTHR43214">
    <property type="entry name" value="TWO-COMPONENT RESPONSE REGULATOR"/>
    <property type="match status" value="1"/>
</dbReference>
<dbReference type="InterPro" id="IPR011006">
    <property type="entry name" value="CheY-like_superfamily"/>
</dbReference>
<evidence type="ECO:0000259" key="7">
    <source>
        <dbReference type="PROSITE" id="PS50110"/>
    </source>
</evidence>
<keyword evidence="2" id="KW-0805">Transcription regulation</keyword>
<keyword evidence="3" id="KW-0238">DNA-binding</keyword>
<evidence type="ECO:0000313" key="9">
    <source>
        <dbReference type="Proteomes" id="UP000474630"/>
    </source>
</evidence>
<dbReference type="CDD" id="cd17535">
    <property type="entry name" value="REC_NarL-like"/>
    <property type="match status" value="1"/>
</dbReference>
<evidence type="ECO:0000256" key="3">
    <source>
        <dbReference type="ARBA" id="ARBA00023125"/>
    </source>
</evidence>
<dbReference type="SUPFAM" id="SSF46894">
    <property type="entry name" value="C-terminal effector domain of the bipartite response regulators"/>
    <property type="match status" value="1"/>
</dbReference>
<dbReference type="PROSITE" id="PS00622">
    <property type="entry name" value="HTH_LUXR_1"/>
    <property type="match status" value="1"/>
</dbReference>
<dbReference type="PROSITE" id="PS50110">
    <property type="entry name" value="RESPONSE_REGULATORY"/>
    <property type="match status" value="1"/>
</dbReference>
<name>A0A6C0RE02_9BACT</name>
<dbReference type="GO" id="GO:0006355">
    <property type="term" value="P:regulation of DNA-templated transcription"/>
    <property type="evidence" value="ECO:0007669"/>
    <property type="project" value="InterPro"/>
</dbReference>
<dbReference type="PROSITE" id="PS50043">
    <property type="entry name" value="HTH_LUXR_2"/>
    <property type="match status" value="1"/>
</dbReference>
<feature type="domain" description="HTH luxR-type" evidence="6">
    <location>
        <begin position="143"/>
        <end position="208"/>
    </location>
</feature>
<dbReference type="InterPro" id="IPR001789">
    <property type="entry name" value="Sig_transdc_resp-reg_receiver"/>
</dbReference>
<dbReference type="SUPFAM" id="SSF52172">
    <property type="entry name" value="CheY-like"/>
    <property type="match status" value="1"/>
</dbReference>
<evidence type="ECO:0000313" key="8">
    <source>
        <dbReference type="EMBL" id="QIA08166.1"/>
    </source>
</evidence>
<evidence type="ECO:0000256" key="4">
    <source>
        <dbReference type="ARBA" id="ARBA00023163"/>
    </source>
</evidence>
<gene>
    <name evidence="8" type="ORF">G0Q07_10750</name>
</gene>
<reference evidence="8 9" key="1">
    <citation type="submission" date="2020-02" db="EMBL/GenBank/DDBJ databases">
        <title>Genome sequencing for Draconibacterium sp. strain M1.</title>
        <authorList>
            <person name="Park S.-J."/>
        </authorList>
    </citation>
    <scope>NUCLEOTIDE SEQUENCE [LARGE SCALE GENOMIC DNA]</scope>
    <source>
        <strain evidence="8 9">M1</strain>
    </source>
</reference>
<dbReference type="SMART" id="SM00448">
    <property type="entry name" value="REC"/>
    <property type="match status" value="1"/>
</dbReference>
<dbReference type="InterPro" id="IPR058245">
    <property type="entry name" value="NreC/VraR/RcsB-like_REC"/>
</dbReference>
<dbReference type="InterPro" id="IPR016032">
    <property type="entry name" value="Sig_transdc_resp-reg_C-effctor"/>
</dbReference>
<feature type="domain" description="Response regulatory" evidence="7">
    <location>
        <begin position="4"/>
        <end position="121"/>
    </location>
</feature>
<dbReference type="PRINTS" id="PR00038">
    <property type="entry name" value="HTHLUXR"/>
</dbReference>
<keyword evidence="4" id="KW-0804">Transcription</keyword>
<dbReference type="CDD" id="cd06170">
    <property type="entry name" value="LuxR_C_like"/>
    <property type="match status" value="1"/>
</dbReference>
<dbReference type="RefSeq" id="WP_163346087.1">
    <property type="nucleotide sequence ID" value="NZ_CP048409.1"/>
</dbReference>
<dbReference type="GO" id="GO:0003677">
    <property type="term" value="F:DNA binding"/>
    <property type="evidence" value="ECO:0007669"/>
    <property type="project" value="UniProtKB-KW"/>
</dbReference>
<dbReference type="PANTHER" id="PTHR43214:SF41">
    <property type="entry name" value="NITRATE_NITRITE RESPONSE REGULATOR PROTEIN NARP"/>
    <property type="match status" value="1"/>
</dbReference>
<dbReference type="SMART" id="SM00421">
    <property type="entry name" value="HTH_LUXR"/>
    <property type="match status" value="1"/>
</dbReference>
<dbReference type="InterPro" id="IPR000792">
    <property type="entry name" value="Tscrpt_reg_LuxR_C"/>
</dbReference>
<dbReference type="KEGG" id="drc:G0Q07_10750"/>
<evidence type="ECO:0000256" key="1">
    <source>
        <dbReference type="ARBA" id="ARBA00022553"/>
    </source>
</evidence>
<dbReference type="EMBL" id="CP048409">
    <property type="protein sequence ID" value="QIA08166.1"/>
    <property type="molecule type" value="Genomic_DNA"/>
</dbReference>
<evidence type="ECO:0000259" key="6">
    <source>
        <dbReference type="PROSITE" id="PS50043"/>
    </source>
</evidence>
<organism evidence="8 9">
    <name type="scientific">Draconibacterium halophilum</name>
    <dbReference type="NCBI Taxonomy" id="2706887"/>
    <lineage>
        <taxon>Bacteria</taxon>
        <taxon>Pseudomonadati</taxon>
        <taxon>Bacteroidota</taxon>
        <taxon>Bacteroidia</taxon>
        <taxon>Marinilabiliales</taxon>
        <taxon>Prolixibacteraceae</taxon>
        <taxon>Draconibacterium</taxon>
    </lineage>
</organism>
<dbReference type="Proteomes" id="UP000474630">
    <property type="component" value="Chromosome"/>
</dbReference>
<keyword evidence="1 5" id="KW-0597">Phosphoprotein</keyword>